<dbReference type="STRING" id="1395571.TMS3_0114470"/>
<gene>
    <name evidence="3" type="ORF">TMS3_0114470</name>
</gene>
<keyword evidence="2" id="KW-0732">Signal</keyword>
<dbReference type="RefSeq" id="WP_025165921.1">
    <property type="nucleotide sequence ID" value="NZ_AWSQ01000004.1"/>
</dbReference>
<dbReference type="AlphaFoldDB" id="A0A0A1YJ45"/>
<protein>
    <submittedName>
        <fullName evidence="3">Collagen pro alpha-chain</fullName>
    </submittedName>
</protein>
<accession>A0A0A1YJ45</accession>
<evidence type="ECO:0000313" key="3">
    <source>
        <dbReference type="EMBL" id="KFX68699.1"/>
    </source>
</evidence>
<proteinExistence type="predicted"/>
<dbReference type="OrthoDB" id="7029527at2"/>
<feature type="region of interest" description="Disordered" evidence="1">
    <location>
        <begin position="155"/>
        <end position="177"/>
    </location>
</feature>
<dbReference type="EMBL" id="AWSQ01000004">
    <property type="protein sequence ID" value="KFX68699.1"/>
    <property type="molecule type" value="Genomic_DNA"/>
</dbReference>
<sequence>MRRLLLLATLCSPMALAQALIEVESHALLRLPATTDVLLVERLSIADNGTLMVPAGLTEIRVSELRLGRDARIAIAPSERPFRLHVGRGEIAPGAQISARGASGSRLKQSLPGRTLSIRLENVTTDALIVDARGSAGAPGYVGLDGADGKAGGCAWGQASRGHDGQNGGDGQTGTAGGRVRVEVPQAFPLERLQIRLDGGAGGPAGEGGSGGSGGASTGCWLYSADGAADGRPGQTGRAGAQGAAGDLDLVRF</sequence>
<feature type="region of interest" description="Disordered" evidence="1">
    <location>
        <begin position="230"/>
        <end position="253"/>
    </location>
</feature>
<feature type="chain" id="PRO_5001984295" evidence="2">
    <location>
        <begin position="18"/>
        <end position="253"/>
    </location>
</feature>
<feature type="signal peptide" evidence="2">
    <location>
        <begin position="1"/>
        <end position="17"/>
    </location>
</feature>
<organism evidence="3 4">
    <name type="scientific">Pseudomonas taeanensis MS-3</name>
    <dbReference type="NCBI Taxonomy" id="1395571"/>
    <lineage>
        <taxon>Bacteria</taxon>
        <taxon>Pseudomonadati</taxon>
        <taxon>Pseudomonadota</taxon>
        <taxon>Gammaproteobacteria</taxon>
        <taxon>Pseudomonadales</taxon>
        <taxon>Pseudomonadaceae</taxon>
        <taxon>Pseudomonas</taxon>
    </lineage>
</organism>
<comment type="caution">
    <text evidence="3">The sequence shown here is derived from an EMBL/GenBank/DDBJ whole genome shotgun (WGS) entry which is preliminary data.</text>
</comment>
<dbReference type="Proteomes" id="UP000030063">
    <property type="component" value="Unassembled WGS sequence"/>
</dbReference>
<evidence type="ECO:0000313" key="4">
    <source>
        <dbReference type="Proteomes" id="UP000030063"/>
    </source>
</evidence>
<feature type="compositionally biased region" description="Gly residues" evidence="1">
    <location>
        <begin position="165"/>
        <end position="177"/>
    </location>
</feature>
<evidence type="ECO:0000256" key="2">
    <source>
        <dbReference type="SAM" id="SignalP"/>
    </source>
</evidence>
<evidence type="ECO:0000256" key="1">
    <source>
        <dbReference type="SAM" id="MobiDB-lite"/>
    </source>
</evidence>
<keyword evidence="3" id="KW-0176">Collagen</keyword>
<keyword evidence="4" id="KW-1185">Reference proteome</keyword>
<feature type="compositionally biased region" description="Low complexity" evidence="1">
    <location>
        <begin position="231"/>
        <end position="246"/>
    </location>
</feature>
<name>A0A0A1YJ45_9PSED</name>
<dbReference type="eggNOG" id="ENOG5033E32">
    <property type="taxonomic scope" value="Bacteria"/>
</dbReference>
<reference evidence="3 4" key="1">
    <citation type="journal article" date="2014" name="Genome Announc.">
        <title>Draft Genome Sequence of Petroleum Oil-Degrading Marine Bacterium Pseudomonas taeanensis Strain MS-3, Isolated from a Crude Oil-Contaminated Seashore.</title>
        <authorList>
            <person name="Lee S.Y."/>
            <person name="Kim S.H."/>
            <person name="Lee D.G."/>
            <person name="Shin S."/>
            <person name="Yun S.H."/>
            <person name="Choi C.W."/>
            <person name="Chung Y.H."/>
            <person name="Choi J.S."/>
            <person name="Kahng H.Y."/>
            <person name="Kim S.I."/>
        </authorList>
    </citation>
    <scope>NUCLEOTIDE SEQUENCE [LARGE SCALE GENOMIC DNA]</scope>
    <source>
        <strain evidence="3 4">MS-3</strain>
    </source>
</reference>